<evidence type="ECO:0000256" key="3">
    <source>
        <dbReference type="ARBA" id="ARBA00022722"/>
    </source>
</evidence>
<dbReference type="PANTHER" id="PTHR23240">
    <property type="entry name" value="DNA CROSS-LINK REPAIR PROTEIN PSO2/SNM1-RELATED"/>
    <property type="match status" value="1"/>
</dbReference>
<dbReference type="GO" id="GO:0004519">
    <property type="term" value="F:endonuclease activity"/>
    <property type="evidence" value="ECO:0007669"/>
    <property type="project" value="UniProtKB-KW"/>
</dbReference>
<dbReference type="InterPro" id="IPR011084">
    <property type="entry name" value="DRMBL"/>
</dbReference>
<name>A0AAD7QXV6_9ASCO</name>
<dbReference type="EMBL" id="JARPMG010000001">
    <property type="protein sequence ID" value="KAJ8103460.1"/>
    <property type="molecule type" value="Genomic_DNA"/>
</dbReference>
<feature type="non-terminal residue" evidence="15">
    <location>
        <position position="1"/>
    </location>
</feature>
<evidence type="ECO:0000256" key="9">
    <source>
        <dbReference type="ARBA" id="ARBA00023204"/>
    </source>
</evidence>
<dbReference type="RefSeq" id="XP_056046910.1">
    <property type="nucleotide sequence ID" value="XM_056184772.1"/>
</dbReference>
<evidence type="ECO:0000256" key="11">
    <source>
        <dbReference type="ARBA" id="ARBA00039759"/>
    </source>
</evidence>
<gene>
    <name evidence="15" type="ORF">POJ06DRAFT_186075</name>
</gene>
<feature type="region of interest" description="Disordered" evidence="13">
    <location>
        <begin position="308"/>
        <end position="351"/>
    </location>
</feature>
<evidence type="ECO:0000256" key="5">
    <source>
        <dbReference type="ARBA" id="ARBA00022763"/>
    </source>
</evidence>
<keyword evidence="9" id="KW-0234">DNA repair</keyword>
<evidence type="ECO:0000256" key="1">
    <source>
        <dbReference type="ARBA" id="ARBA00004123"/>
    </source>
</evidence>
<dbReference type="GO" id="GO:0005634">
    <property type="term" value="C:nucleus"/>
    <property type="evidence" value="ECO:0007669"/>
    <property type="project" value="UniProtKB-SubCell"/>
</dbReference>
<sequence>VDYFKEQPKTLPPKACFLSHVHSDHLQGLENYIGPVVYCSPATKRLLLRLEKKSARLARLCNEVEIEPQRMYRNLGPENGRDVLRAIPYNTPTVIDLDPCQKITVTLFDANHCPGSTMFLIESDRKAILYTGDVRAENRWLEGLRQNPILIAYTRGWKKLDCIYLDTTFCGPCSSYAIFPSKAEGTDLLIDAVSKYPADTVFHFNAWTYGYEDLWIALASAFNTKIHVDKYRYDIFQSIGNAAVYDYGPCLTGYGIASIDNRDKIVLSEGCLALDPTCTRFHSCERGYVCDGRRSRQVVYIHPSVSSQIREPGAGYPRDGLDDKSSEQSAKQEVNTEDDNAIGPDTPGLSDSLEIITEHPILSTTGEKLPSFIEVPYSRHSSYTECCNLVALFQPMEVFPC</sequence>
<dbReference type="GO" id="GO:0000723">
    <property type="term" value="P:telomere maintenance"/>
    <property type="evidence" value="ECO:0007669"/>
    <property type="project" value="TreeGrafter"/>
</dbReference>
<keyword evidence="3" id="KW-0540">Nuclease</keyword>
<evidence type="ECO:0000256" key="12">
    <source>
        <dbReference type="ARBA" id="ARBA00042677"/>
    </source>
</evidence>
<comment type="similarity">
    <text evidence="2">Belongs to the DNA repair metallo-beta-lactamase (DRMBL) family.</text>
</comment>
<evidence type="ECO:0000256" key="10">
    <source>
        <dbReference type="ARBA" id="ARBA00023242"/>
    </source>
</evidence>
<evidence type="ECO:0000256" key="13">
    <source>
        <dbReference type="SAM" id="MobiDB-lite"/>
    </source>
</evidence>
<keyword evidence="6" id="KW-0378">Hydrolase</keyword>
<keyword evidence="7" id="KW-0269">Exonuclease</keyword>
<dbReference type="GO" id="GO:0006303">
    <property type="term" value="P:double-strand break repair via nonhomologous end joining"/>
    <property type="evidence" value="ECO:0007669"/>
    <property type="project" value="TreeGrafter"/>
</dbReference>
<dbReference type="Pfam" id="PF07522">
    <property type="entry name" value="DRMBL"/>
    <property type="match status" value="1"/>
</dbReference>
<evidence type="ECO:0000313" key="15">
    <source>
        <dbReference type="EMBL" id="KAJ8103460.1"/>
    </source>
</evidence>
<dbReference type="Gene3D" id="3.60.15.10">
    <property type="entry name" value="Ribonuclease Z/Hydroxyacylglutathione hydrolase-like"/>
    <property type="match status" value="1"/>
</dbReference>
<dbReference type="InterPro" id="IPR036866">
    <property type="entry name" value="RibonucZ/Hydroxyglut_hydro"/>
</dbReference>
<evidence type="ECO:0000256" key="4">
    <source>
        <dbReference type="ARBA" id="ARBA00022759"/>
    </source>
</evidence>
<keyword evidence="16" id="KW-1185">Reference proteome</keyword>
<protein>
    <recommendedName>
        <fullName evidence="11">Protein artemis</fullName>
    </recommendedName>
    <alternativeName>
        <fullName evidence="12">DNA cross-link repair 1C protein</fullName>
    </alternativeName>
</protein>
<evidence type="ECO:0000256" key="6">
    <source>
        <dbReference type="ARBA" id="ARBA00022801"/>
    </source>
</evidence>
<dbReference type="Proteomes" id="UP001217417">
    <property type="component" value="Unassembled WGS sequence"/>
</dbReference>
<keyword evidence="4" id="KW-0255">Endonuclease</keyword>
<feature type="domain" description="DNA repair metallo-beta-lactamase" evidence="14">
    <location>
        <begin position="371"/>
        <end position="400"/>
    </location>
</feature>
<dbReference type="GO" id="GO:0003684">
    <property type="term" value="F:damaged DNA binding"/>
    <property type="evidence" value="ECO:0007669"/>
    <property type="project" value="TreeGrafter"/>
</dbReference>
<comment type="subcellular location">
    <subcellularLocation>
        <location evidence="1">Nucleus</location>
    </subcellularLocation>
</comment>
<evidence type="ECO:0000256" key="8">
    <source>
        <dbReference type="ARBA" id="ARBA00023172"/>
    </source>
</evidence>
<keyword evidence="5" id="KW-0227">DNA damage</keyword>
<proteinExistence type="inferred from homology"/>
<dbReference type="SUPFAM" id="SSF56281">
    <property type="entry name" value="Metallo-hydrolase/oxidoreductase"/>
    <property type="match status" value="1"/>
</dbReference>
<organism evidence="15 16">
    <name type="scientific">Lipomyces tetrasporus</name>
    <dbReference type="NCBI Taxonomy" id="54092"/>
    <lineage>
        <taxon>Eukaryota</taxon>
        <taxon>Fungi</taxon>
        <taxon>Dikarya</taxon>
        <taxon>Ascomycota</taxon>
        <taxon>Saccharomycotina</taxon>
        <taxon>Lipomycetes</taxon>
        <taxon>Lipomycetales</taxon>
        <taxon>Lipomycetaceae</taxon>
        <taxon>Lipomyces</taxon>
    </lineage>
</organism>
<comment type="caution">
    <text evidence="15">The sequence shown here is derived from an EMBL/GenBank/DDBJ whole genome shotgun (WGS) entry which is preliminary data.</text>
</comment>
<keyword evidence="8" id="KW-0233">DNA recombination</keyword>
<reference evidence="15" key="1">
    <citation type="submission" date="2023-03" db="EMBL/GenBank/DDBJ databases">
        <title>Near-Complete genome sequence of Lipomyces tetrasporous NRRL Y-64009, an oleaginous yeast capable of growing on lignocellulosic hydrolysates.</title>
        <authorList>
            <consortium name="Lawrence Berkeley National Laboratory"/>
            <person name="Jagtap S.S."/>
            <person name="Liu J.-J."/>
            <person name="Walukiewicz H.E."/>
            <person name="Pangilinan J."/>
            <person name="Lipzen A."/>
            <person name="Ahrendt S."/>
            <person name="Koriabine M."/>
            <person name="Cobaugh K."/>
            <person name="Salamov A."/>
            <person name="Yoshinaga Y."/>
            <person name="Ng V."/>
            <person name="Daum C."/>
            <person name="Grigoriev I.V."/>
            <person name="Slininger P.J."/>
            <person name="Dien B.S."/>
            <person name="Jin Y.-S."/>
            <person name="Rao C.V."/>
        </authorList>
    </citation>
    <scope>NUCLEOTIDE SEQUENCE</scope>
    <source>
        <strain evidence="15">NRRL Y-64009</strain>
    </source>
</reference>
<dbReference type="GO" id="GO:0006310">
    <property type="term" value="P:DNA recombination"/>
    <property type="evidence" value="ECO:0007669"/>
    <property type="project" value="UniProtKB-KW"/>
</dbReference>
<keyword evidence="10" id="KW-0539">Nucleus</keyword>
<evidence type="ECO:0000259" key="14">
    <source>
        <dbReference type="Pfam" id="PF07522"/>
    </source>
</evidence>
<dbReference type="AlphaFoldDB" id="A0AAD7QXV6"/>
<feature type="non-terminal residue" evidence="15">
    <location>
        <position position="401"/>
    </location>
</feature>
<evidence type="ECO:0000313" key="16">
    <source>
        <dbReference type="Proteomes" id="UP001217417"/>
    </source>
</evidence>
<evidence type="ECO:0000256" key="2">
    <source>
        <dbReference type="ARBA" id="ARBA00010304"/>
    </source>
</evidence>
<dbReference type="GO" id="GO:0035312">
    <property type="term" value="F:5'-3' DNA exonuclease activity"/>
    <property type="evidence" value="ECO:0007669"/>
    <property type="project" value="TreeGrafter"/>
</dbReference>
<dbReference type="GeneID" id="80879938"/>
<dbReference type="GO" id="GO:0036297">
    <property type="term" value="P:interstrand cross-link repair"/>
    <property type="evidence" value="ECO:0007669"/>
    <property type="project" value="TreeGrafter"/>
</dbReference>
<evidence type="ECO:0000256" key="7">
    <source>
        <dbReference type="ARBA" id="ARBA00022839"/>
    </source>
</evidence>
<dbReference type="PANTHER" id="PTHR23240:SF8">
    <property type="entry name" value="PROTEIN ARTEMIS"/>
    <property type="match status" value="1"/>
</dbReference>
<accession>A0AAD7QXV6</accession>